<dbReference type="GO" id="GO:0010598">
    <property type="term" value="C:NAD(P)H dehydrogenase complex (plastoquinone)"/>
    <property type="evidence" value="ECO:0007669"/>
    <property type="project" value="InterPro"/>
</dbReference>
<dbReference type="GO" id="GO:0009535">
    <property type="term" value="C:chloroplast thylakoid membrane"/>
    <property type="evidence" value="ECO:0007669"/>
    <property type="project" value="InterPro"/>
</dbReference>
<proteinExistence type="predicted"/>
<dbReference type="OrthoDB" id="2018219at2759"/>
<comment type="caution">
    <text evidence="1">The sequence shown here is derived from an EMBL/GenBank/DDBJ whole genome shotgun (WGS) entry which is preliminary data.</text>
</comment>
<gene>
    <name evidence="1" type="ORF">COLO4_28333</name>
</gene>
<evidence type="ECO:0000313" key="1">
    <source>
        <dbReference type="EMBL" id="OMO71250.1"/>
    </source>
</evidence>
<dbReference type="Proteomes" id="UP000187203">
    <property type="component" value="Unassembled WGS sequence"/>
</dbReference>
<dbReference type="PANTHER" id="PTHR36315">
    <property type="entry name" value="PHOTOSYNTHETIC NDH SUBUNIT OF SUBCOMPLEX B 4, CHLOROPLASTIC"/>
    <property type="match status" value="1"/>
</dbReference>
<name>A0A1R3HLV0_9ROSI</name>
<accession>A0A1R3HLV0</accession>
<keyword evidence="2" id="KW-1185">Reference proteome</keyword>
<dbReference type="STRING" id="93759.A0A1R3HLV0"/>
<reference evidence="2" key="1">
    <citation type="submission" date="2013-09" db="EMBL/GenBank/DDBJ databases">
        <title>Corchorus olitorius genome sequencing.</title>
        <authorList>
            <person name="Alam M."/>
            <person name="Haque M.S."/>
            <person name="Islam M.S."/>
            <person name="Emdad E.M."/>
            <person name="Islam M.M."/>
            <person name="Ahmed B."/>
            <person name="Halim A."/>
            <person name="Hossen Q.M.M."/>
            <person name="Hossain M.Z."/>
            <person name="Ahmed R."/>
            <person name="Khan M.M."/>
            <person name="Islam R."/>
            <person name="Rashid M.M."/>
            <person name="Khan S.A."/>
            <person name="Rahman M.S."/>
            <person name="Alam M."/>
            <person name="Yahiya A.S."/>
            <person name="Khan M.S."/>
            <person name="Azam M.S."/>
            <person name="Haque T."/>
            <person name="Lashkar M.Z.H."/>
            <person name="Akhand A.I."/>
            <person name="Morshed G."/>
            <person name="Roy S."/>
            <person name="Uddin K.S."/>
            <person name="Rabeya T."/>
            <person name="Hossain A.S."/>
            <person name="Chowdhury A."/>
            <person name="Snigdha A.R."/>
            <person name="Mortoza M.S."/>
            <person name="Matin S.A."/>
            <person name="Hoque S.M.E."/>
            <person name="Islam M.K."/>
            <person name="Roy D.K."/>
            <person name="Haider R."/>
            <person name="Moosa M.M."/>
            <person name="Elias S.M."/>
            <person name="Hasan A.M."/>
            <person name="Jahan S."/>
            <person name="Shafiuddin M."/>
            <person name="Mahmood N."/>
            <person name="Shommy N.S."/>
        </authorList>
    </citation>
    <scope>NUCLEOTIDE SEQUENCE [LARGE SCALE GENOMIC DNA]</scope>
    <source>
        <strain evidence="2">cv. O-4</strain>
    </source>
</reference>
<dbReference type="AlphaFoldDB" id="A0A1R3HLV0"/>
<organism evidence="1 2">
    <name type="scientific">Corchorus olitorius</name>
    <dbReference type="NCBI Taxonomy" id="93759"/>
    <lineage>
        <taxon>Eukaryota</taxon>
        <taxon>Viridiplantae</taxon>
        <taxon>Streptophyta</taxon>
        <taxon>Embryophyta</taxon>
        <taxon>Tracheophyta</taxon>
        <taxon>Spermatophyta</taxon>
        <taxon>Magnoliopsida</taxon>
        <taxon>eudicotyledons</taxon>
        <taxon>Gunneridae</taxon>
        <taxon>Pentapetalae</taxon>
        <taxon>rosids</taxon>
        <taxon>malvids</taxon>
        <taxon>Malvales</taxon>
        <taxon>Malvaceae</taxon>
        <taxon>Grewioideae</taxon>
        <taxon>Apeibeae</taxon>
        <taxon>Corchorus</taxon>
    </lineage>
</organism>
<dbReference type="PANTHER" id="PTHR36315:SF2">
    <property type="entry name" value="PHOTOSYNTHETIC NDH SUBUNIT OF SUBCOMPLEX B 4, CHLOROPLASTIC"/>
    <property type="match status" value="1"/>
</dbReference>
<protein>
    <submittedName>
        <fullName evidence="1">Uncharacterized protein</fullName>
    </submittedName>
</protein>
<dbReference type="GO" id="GO:0009773">
    <property type="term" value="P:photosynthetic electron transport in photosystem I"/>
    <property type="evidence" value="ECO:0007669"/>
    <property type="project" value="InterPro"/>
</dbReference>
<dbReference type="EMBL" id="AWUE01019845">
    <property type="protein sequence ID" value="OMO71250.1"/>
    <property type="molecule type" value="Genomic_DNA"/>
</dbReference>
<dbReference type="InterPro" id="IPR034570">
    <property type="entry name" value="PNSB4"/>
</dbReference>
<sequence length="149" mass="16979">MAEAMMSFTFTKPCIHNHLHATELGSNPSLKVSEGSKSSRRAALVKVNAFPDWPLMAVLVHNVQQLDAQREFITHKSIVHLSEDAIKNDPYYDSEVYRKDGGDGTGHWVYEKQEDIEESARAELWREELIEEIEQKVGGLRELEEAGRK</sequence>
<evidence type="ECO:0000313" key="2">
    <source>
        <dbReference type="Proteomes" id="UP000187203"/>
    </source>
</evidence>